<feature type="region of interest" description="Disordered" evidence="4">
    <location>
        <begin position="1"/>
        <end position="22"/>
    </location>
</feature>
<evidence type="ECO:0000313" key="7">
    <source>
        <dbReference type="EMBL" id="WPB05481.1"/>
    </source>
</evidence>
<keyword evidence="2" id="KW-0479">Metal-binding</keyword>
<dbReference type="Proteomes" id="UP001302367">
    <property type="component" value="Chromosome 6"/>
</dbReference>
<dbReference type="PANTHER" id="PTHR31001:SF40">
    <property type="entry name" value="ZN(II)2CYS6 TRANSCRIPTION FACTOR (EUROFUNG)"/>
    <property type="match status" value="1"/>
</dbReference>
<dbReference type="CDD" id="cd12148">
    <property type="entry name" value="fungal_TF_MHR"/>
    <property type="match status" value="1"/>
</dbReference>
<dbReference type="GO" id="GO:0005634">
    <property type="term" value="C:nucleus"/>
    <property type="evidence" value="ECO:0007669"/>
    <property type="project" value="UniProtKB-SubCell"/>
</dbReference>
<comment type="subcellular location">
    <subcellularLocation>
        <location evidence="1">Nucleus</location>
    </subcellularLocation>
</comment>
<dbReference type="SUPFAM" id="SSF57701">
    <property type="entry name" value="Zn2/Cys6 DNA-binding domain"/>
    <property type="match status" value="1"/>
</dbReference>
<dbReference type="GO" id="GO:0006351">
    <property type="term" value="P:DNA-templated transcription"/>
    <property type="evidence" value="ECO:0007669"/>
    <property type="project" value="InterPro"/>
</dbReference>
<organism evidence="6 8">
    <name type="scientific">Cercospora beticola</name>
    <name type="common">Sugarbeet leaf spot fungus</name>
    <dbReference type="NCBI Taxonomy" id="122368"/>
    <lineage>
        <taxon>Eukaryota</taxon>
        <taxon>Fungi</taxon>
        <taxon>Dikarya</taxon>
        <taxon>Ascomycota</taxon>
        <taxon>Pezizomycotina</taxon>
        <taxon>Dothideomycetes</taxon>
        <taxon>Dothideomycetidae</taxon>
        <taxon>Mycosphaerellales</taxon>
        <taxon>Mycosphaerellaceae</taxon>
        <taxon>Cercospora</taxon>
    </lineage>
</organism>
<evidence type="ECO:0000256" key="3">
    <source>
        <dbReference type="ARBA" id="ARBA00023242"/>
    </source>
</evidence>
<dbReference type="Pfam" id="PF00172">
    <property type="entry name" value="Zn_clus"/>
    <property type="match status" value="1"/>
</dbReference>
<name>A0A2G5HQV1_CERBT</name>
<dbReference type="SMART" id="SM00906">
    <property type="entry name" value="Fungal_trans"/>
    <property type="match status" value="1"/>
</dbReference>
<feature type="domain" description="Zn(2)-C6 fungal-type" evidence="5">
    <location>
        <begin position="38"/>
        <end position="70"/>
    </location>
</feature>
<dbReference type="CDD" id="cd00067">
    <property type="entry name" value="GAL4"/>
    <property type="match status" value="1"/>
</dbReference>
<dbReference type="GO" id="GO:0003677">
    <property type="term" value="F:DNA binding"/>
    <property type="evidence" value="ECO:0007669"/>
    <property type="project" value="InterPro"/>
</dbReference>
<dbReference type="Gene3D" id="4.10.240.10">
    <property type="entry name" value="Zn(2)-C6 fungal-type DNA-binding domain"/>
    <property type="match status" value="1"/>
</dbReference>
<dbReference type="OrthoDB" id="4898680at2759"/>
<evidence type="ECO:0000256" key="2">
    <source>
        <dbReference type="ARBA" id="ARBA00022723"/>
    </source>
</evidence>
<dbReference type="PROSITE" id="PS00463">
    <property type="entry name" value="ZN2_CY6_FUNGAL_1"/>
    <property type="match status" value="1"/>
</dbReference>
<dbReference type="GO" id="GO:0008270">
    <property type="term" value="F:zinc ion binding"/>
    <property type="evidence" value="ECO:0007669"/>
    <property type="project" value="InterPro"/>
</dbReference>
<keyword evidence="9" id="KW-1185">Reference proteome</keyword>
<dbReference type="AlphaFoldDB" id="A0A2G5HQV1"/>
<reference evidence="6 8" key="1">
    <citation type="submission" date="2015-10" db="EMBL/GenBank/DDBJ databases">
        <title>The cercosporin biosynthetic gene cluster was horizontally transferred to several fungal lineages and shown to be expanded in Cercospora beticola based on microsynteny with recipient genomes.</title>
        <authorList>
            <person name="De Jonge R."/>
            <person name="Ebert M.K."/>
            <person name="Suttle J.C."/>
            <person name="Jurick Ii W.M."/>
            <person name="Secor G.A."/>
            <person name="Thomma B.P."/>
            <person name="Van De Peer Y."/>
            <person name="Bolton M.D."/>
        </authorList>
    </citation>
    <scope>NUCLEOTIDE SEQUENCE [LARGE SCALE GENOMIC DNA]</scope>
    <source>
        <strain evidence="6 8">09-40</strain>
    </source>
</reference>
<evidence type="ECO:0000256" key="4">
    <source>
        <dbReference type="SAM" id="MobiDB-lite"/>
    </source>
</evidence>
<accession>A0A2G5HQV1</accession>
<dbReference type="Proteomes" id="UP000230605">
    <property type="component" value="Chromosome 6"/>
</dbReference>
<gene>
    <name evidence="6" type="ORF">CB0940_08887</name>
    <name evidence="7" type="ORF">RHO25_010133</name>
</gene>
<reference evidence="7 9" key="2">
    <citation type="submission" date="2023-09" db="EMBL/GenBank/DDBJ databases">
        <title>Complete-Gapless Cercospora beticola genome.</title>
        <authorList>
            <person name="Wyatt N.A."/>
            <person name="Spanner R.E."/>
            <person name="Bolton M.D."/>
        </authorList>
    </citation>
    <scope>NUCLEOTIDE SEQUENCE [LARGE SCALE GENOMIC DNA]</scope>
    <source>
        <strain evidence="7">Cb09-40</strain>
    </source>
</reference>
<proteinExistence type="predicted"/>
<dbReference type="PROSITE" id="PS50048">
    <property type="entry name" value="ZN2_CY6_FUNGAL_2"/>
    <property type="match status" value="1"/>
</dbReference>
<dbReference type="EMBL" id="LKMD01000104">
    <property type="protein sequence ID" value="PIA94653.1"/>
    <property type="molecule type" value="Genomic_DNA"/>
</dbReference>
<dbReference type="InterPro" id="IPR001138">
    <property type="entry name" value="Zn2Cys6_DnaBD"/>
</dbReference>
<sequence length="781" mass="87546">MLFQTDLSGANGPATNVPPTTVETGLVPSYRRNGKLFSCEPCRRGKLRCDHSTPICGRCARRGKESECVYHPAPLTKPRMSSGAGPLRTSNPARTLPQVPYPTERLDKQRPNHLASPPSSANTTSGQEEALLHVNGTSLGQSPMVRSPLVRMVSPATGSSRISSIDSHRSPASAMSFRDSKTGYLGATSYSAVYEENSSILQTPEVDEARDLPVTSAEKIQQGAQILSMLKDLPVYRKYMGRWFELCDGLVIMQPIFKIWIDELWTEFGDVLAEGKTEQLLALSELVWRNTRQSMKVHGDMTAREWSKSASGQHLRWEVVGIILSLVGLIAVNLSNWDTIFDSVQESYVDRATFADRMRKASEFCLCFCYECEVLNDIYLCFMYEDLILVECIKGDAHYAAWQRTGEVCDAVVAMGLHQGNKPDAHTPFFLSELRKKIFISAFGHDKTIATFLGRPPRLSHRYCKMESPLDLSDEEVVSEGADLQAALSQLDENGWNTSGHLHRNTWLRVWFKQASLREEILEIALGTDEEDIAQQTEQVRVKMERLHKSLPDFMCITPEQVLSEGNTYLGMGFPVNRVKDATRLVHFCIHTGIAHTEFLLQRAMVSRLRTDTKKLIPIARRMLKMVLLAQSKKEFFRDFQGDLIYLLALHGLPAAGVLAVELLTQERTRQWTPDLLPRSETIQDLSVFISALSAVGPGEGNFFICDQGRRALSRVLDQILSPNPLPSSAPATREAAVYDDSSSTYFPIGNDAEFLQWLEHVEWDKNTWIEPLPSSNLEAP</sequence>
<dbReference type="InterPro" id="IPR050613">
    <property type="entry name" value="Sec_Metabolite_Reg"/>
</dbReference>
<dbReference type="SMART" id="SM00066">
    <property type="entry name" value="GAL4"/>
    <property type="match status" value="1"/>
</dbReference>
<keyword evidence="3" id="KW-0539">Nucleus</keyword>
<dbReference type="InterPro" id="IPR036864">
    <property type="entry name" value="Zn2-C6_fun-type_DNA-bd_sf"/>
</dbReference>
<evidence type="ECO:0000313" key="9">
    <source>
        <dbReference type="Proteomes" id="UP001302367"/>
    </source>
</evidence>
<protein>
    <recommendedName>
        <fullName evidence="5">Zn(2)-C6 fungal-type domain-containing protein</fullName>
    </recommendedName>
</protein>
<dbReference type="EMBL" id="CP134189">
    <property type="protein sequence ID" value="WPB05481.1"/>
    <property type="molecule type" value="Genomic_DNA"/>
</dbReference>
<evidence type="ECO:0000313" key="8">
    <source>
        <dbReference type="Proteomes" id="UP000230605"/>
    </source>
</evidence>
<dbReference type="GO" id="GO:0000981">
    <property type="term" value="F:DNA-binding transcription factor activity, RNA polymerase II-specific"/>
    <property type="evidence" value="ECO:0007669"/>
    <property type="project" value="InterPro"/>
</dbReference>
<dbReference type="InterPro" id="IPR007219">
    <property type="entry name" value="XnlR_reg_dom"/>
</dbReference>
<evidence type="ECO:0000259" key="5">
    <source>
        <dbReference type="PROSITE" id="PS50048"/>
    </source>
</evidence>
<feature type="compositionally biased region" description="Polar residues" evidence="4">
    <location>
        <begin position="117"/>
        <end position="126"/>
    </location>
</feature>
<evidence type="ECO:0000313" key="6">
    <source>
        <dbReference type="EMBL" id="PIA94653.1"/>
    </source>
</evidence>
<dbReference type="Pfam" id="PF04082">
    <property type="entry name" value="Fungal_trans"/>
    <property type="match status" value="1"/>
</dbReference>
<evidence type="ECO:0000256" key="1">
    <source>
        <dbReference type="ARBA" id="ARBA00004123"/>
    </source>
</evidence>
<dbReference type="PANTHER" id="PTHR31001">
    <property type="entry name" value="UNCHARACTERIZED TRANSCRIPTIONAL REGULATORY PROTEIN"/>
    <property type="match status" value="1"/>
</dbReference>
<feature type="region of interest" description="Disordered" evidence="4">
    <location>
        <begin position="75"/>
        <end position="126"/>
    </location>
</feature>